<name>A0A8J6B0L8_9EUKA</name>
<comment type="similarity">
    <text evidence="1">Belongs to the TRAFAC class myosin-kinesin ATPase superfamily. Kinesin family.</text>
</comment>
<dbReference type="GO" id="GO:0003777">
    <property type="term" value="F:microtubule motor activity"/>
    <property type="evidence" value="ECO:0007669"/>
    <property type="project" value="InterPro"/>
</dbReference>
<comment type="caution">
    <text evidence="5">The sequence shown here is derived from an EMBL/GenBank/DDBJ whole genome shotgun (WGS) entry which is preliminary data.</text>
</comment>
<dbReference type="InterPro" id="IPR027417">
    <property type="entry name" value="P-loop_NTPase"/>
</dbReference>
<evidence type="ECO:0000256" key="3">
    <source>
        <dbReference type="SAM" id="MobiDB-lite"/>
    </source>
</evidence>
<dbReference type="InterPro" id="IPR027640">
    <property type="entry name" value="Kinesin-like_fam"/>
</dbReference>
<dbReference type="GO" id="GO:0005874">
    <property type="term" value="C:microtubule"/>
    <property type="evidence" value="ECO:0007669"/>
    <property type="project" value="TreeGrafter"/>
</dbReference>
<dbReference type="GO" id="GO:0005871">
    <property type="term" value="C:kinesin complex"/>
    <property type="evidence" value="ECO:0007669"/>
    <property type="project" value="TreeGrafter"/>
</dbReference>
<dbReference type="AlphaFoldDB" id="A0A8J6B0L8"/>
<dbReference type="Proteomes" id="UP000717585">
    <property type="component" value="Unassembled WGS sequence"/>
</dbReference>
<dbReference type="InterPro" id="IPR036961">
    <property type="entry name" value="Kinesin_motor_dom_sf"/>
</dbReference>
<feature type="compositionally biased region" description="Basic and acidic residues" evidence="3">
    <location>
        <begin position="639"/>
        <end position="660"/>
    </location>
</feature>
<evidence type="ECO:0000256" key="1">
    <source>
        <dbReference type="PROSITE-ProRule" id="PRU00283"/>
    </source>
</evidence>
<organism evidence="5 6">
    <name type="scientific">Carpediemonas membranifera</name>
    <dbReference type="NCBI Taxonomy" id="201153"/>
    <lineage>
        <taxon>Eukaryota</taxon>
        <taxon>Metamonada</taxon>
        <taxon>Carpediemonas-like organisms</taxon>
        <taxon>Carpediemonas</taxon>
    </lineage>
</organism>
<keyword evidence="1" id="KW-0505">Motor protein</keyword>
<evidence type="ECO:0000313" key="5">
    <source>
        <dbReference type="EMBL" id="KAG9391714.1"/>
    </source>
</evidence>
<dbReference type="GO" id="GO:0016887">
    <property type="term" value="F:ATP hydrolysis activity"/>
    <property type="evidence" value="ECO:0007669"/>
    <property type="project" value="TreeGrafter"/>
</dbReference>
<dbReference type="Pfam" id="PF00225">
    <property type="entry name" value="Kinesin"/>
    <property type="match status" value="1"/>
</dbReference>
<keyword evidence="1" id="KW-0067">ATP-binding</keyword>
<dbReference type="PANTHER" id="PTHR24115">
    <property type="entry name" value="KINESIN-RELATED"/>
    <property type="match status" value="1"/>
</dbReference>
<keyword evidence="1" id="KW-0547">Nucleotide-binding</keyword>
<dbReference type="GO" id="GO:0008017">
    <property type="term" value="F:microtubule binding"/>
    <property type="evidence" value="ECO:0007669"/>
    <property type="project" value="InterPro"/>
</dbReference>
<evidence type="ECO:0000256" key="2">
    <source>
        <dbReference type="SAM" id="Coils"/>
    </source>
</evidence>
<evidence type="ECO:0000313" key="6">
    <source>
        <dbReference type="Proteomes" id="UP000717585"/>
    </source>
</evidence>
<feature type="region of interest" description="Disordered" evidence="3">
    <location>
        <begin position="639"/>
        <end position="668"/>
    </location>
</feature>
<dbReference type="OrthoDB" id="3176171at2759"/>
<reference evidence="5" key="1">
    <citation type="submission" date="2021-05" db="EMBL/GenBank/DDBJ databases">
        <title>A free-living protist that lacks canonical eukaryotic 1 DNA replication and segregation systems.</title>
        <authorList>
            <person name="Salas-Leiva D.E."/>
            <person name="Tromer E.C."/>
            <person name="Curtis B.A."/>
            <person name="Jerlstrom-Hultqvist J."/>
            <person name="Kolisko M."/>
            <person name="Yi Z."/>
            <person name="Salas-Leiva J.S."/>
            <person name="Gallot-Lavallee L."/>
            <person name="Kops G.J.P.L."/>
            <person name="Archibald J.M."/>
            <person name="Simpson A.G.B."/>
            <person name="Roger A.J."/>
        </authorList>
    </citation>
    <scope>NUCLEOTIDE SEQUENCE</scope>
    <source>
        <strain evidence="5">BICM</strain>
    </source>
</reference>
<dbReference type="Gene3D" id="3.40.850.10">
    <property type="entry name" value="Kinesin motor domain"/>
    <property type="match status" value="1"/>
</dbReference>
<feature type="domain" description="Kinesin motor" evidence="4">
    <location>
        <begin position="6"/>
        <end position="179"/>
    </location>
</feature>
<dbReference type="PROSITE" id="PS50067">
    <property type="entry name" value="KINESIN_MOTOR_2"/>
    <property type="match status" value="1"/>
</dbReference>
<dbReference type="GO" id="GO:0007018">
    <property type="term" value="P:microtubule-based movement"/>
    <property type="evidence" value="ECO:0007669"/>
    <property type="project" value="InterPro"/>
</dbReference>
<evidence type="ECO:0000259" key="4">
    <source>
        <dbReference type="PROSITE" id="PS50067"/>
    </source>
</evidence>
<feature type="coiled-coil region" evidence="2">
    <location>
        <begin position="372"/>
        <end position="406"/>
    </location>
</feature>
<gene>
    <name evidence="5" type="ORF">J8273_6490</name>
</gene>
<dbReference type="SUPFAM" id="SSF52540">
    <property type="entry name" value="P-loop containing nucleoside triphosphate hydrolases"/>
    <property type="match status" value="1"/>
</dbReference>
<protein>
    <submittedName>
        <fullName evidence="5">Kinesin motor domain</fullName>
    </submittedName>
</protein>
<accession>A0A8J6B0L8</accession>
<dbReference type="SMART" id="SM00129">
    <property type="entry name" value="KISc"/>
    <property type="match status" value="1"/>
</dbReference>
<keyword evidence="6" id="KW-1185">Reference proteome</keyword>
<dbReference type="GO" id="GO:0005524">
    <property type="term" value="F:ATP binding"/>
    <property type="evidence" value="ECO:0007669"/>
    <property type="project" value="UniProtKB-UniRule"/>
</dbReference>
<sequence>MAKPTGTKVGIRVKPADGKSCVELQKKITVISDPRGRDEDFSLPISFAFTEKNSNKQVSDSLLSTIISKSLEGHDACVLAWGASNTGKTHSITGKDGLVTSVFKALFAAVDNNLGITLFATLSAVMFTPDGCQDLILPTWEPKVETHPVIGVKITNAAEIAVLNPEDGNLLVRQIDACRNGTISLHPAMENAPVLYTVFVSCETAMGDNTTSEIVFADLPSPSAAKGPSPVAGLTEYFSNKCKTAPATDGVTQFVSSFMAHSLVVILAHVSPLTSDYTETVEVLQCLKEMQSVKRIIEPNRNVRQRLLRSLTAEAQDSDADQTGLMRLISDVRATTNDDRLMRSRQQVELRAMSLRDAGVLELVQDVARQDHEAMRKKLGELMERRKEVMDKYTKQKDEVAKARKAVEGSVATYNSIVSHEGPASSAARSAMKAVDKARQTWKSASTPLQELKDAQKSLMTETVEVEESLAKTESFIDNRHDPIDIDLDTIRKEGAEHLAAEKKRLWEEAEEAKNALKAKVSGQSENDTVTLADHVELQLQLIQLKADKNFLVSRLSVANNESQHMERHLAEMEMKVATDAEERQLSHIMVFRQYRLEHEARFREYRKKAQDAIDELSSDAKKLADRNRTLRGEIAKLKAVGELKKKPQEGEGKKEDGKPPRHHRKKE</sequence>
<feature type="binding site" evidence="1">
    <location>
        <begin position="82"/>
        <end position="89"/>
    </location>
    <ligand>
        <name>ATP</name>
        <dbReference type="ChEBI" id="CHEBI:30616"/>
    </ligand>
</feature>
<dbReference type="EMBL" id="JAHDYR010000053">
    <property type="protein sequence ID" value="KAG9391714.1"/>
    <property type="molecule type" value="Genomic_DNA"/>
</dbReference>
<keyword evidence="2" id="KW-0175">Coiled coil</keyword>
<dbReference type="InterPro" id="IPR001752">
    <property type="entry name" value="Kinesin_motor_dom"/>
</dbReference>
<proteinExistence type="inferred from homology"/>